<feature type="chain" id="PRO_5046360421" description="DUF1579 domain-containing protein" evidence="1">
    <location>
        <begin position="19"/>
        <end position="189"/>
    </location>
</feature>
<gene>
    <name evidence="2" type="ORF">ACFPO9_13350</name>
</gene>
<name>A0ABW0RXC9_9BURK</name>
<organism evidence="2 3">
    <name type="scientific">Massilia aerilata</name>
    <dbReference type="NCBI Taxonomy" id="453817"/>
    <lineage>
        <taxon>Bacteria</taxon>
        <taxon>Pseudomonadati</taxon>
        <taxon>Pseudomonadota</taxon>
        <taxon>Betaproteobacteria</taxon>
        <taxon>Burkholderiales</taxon>
        <taxon>Oxalobacteraceae</taxon>
        <taxon>Telluria group</taxon>
        <taxon>Massilia</taxon>
    </lineage>
</organism>
<keyword evidence="1" id="KW-0732">Signal</keyword>
<dbReference type="EMBL" id="JBHSMZ010000008">
    <property type="protein sequence ID" value="MFC5549496.1"/>
    <property type="molecule type" value="Genomic_DNA"/>
</dbReference>
<evidence type="ECO:0000256" key="1">
    <source>
        <dbReference type="SAM" id="SignalP"/>
    </source>
</evidence>
<sequence>MKKLLALTLLLLSNAAIGGAPAPRDGQHDFDWEIGAWGTQLKRLREPLSGKTDWVEYAGTSVVKPVMGERANLVELDVRGGAGRIAGVSLRLYQPASGQWTLHFANLANGLMTEPMHGVFKDGRGSFYGQDTLDGRAILVRFLILPMDAGRWRFEQAYSKDGGQHWETNWIAIDTRRERASTNVSPTGK</sequence>
<accession>A0ABW0RXC9</accession>
<dbReference type="RefSeq" id="WP_379771548.1">
    <property type="nucleotide sequence ID" value="NZ_JBHSMZ010000008.1"/>
</dbReference>
<proteinExistence type="predicted"/>
<reference evidence="3" key="1">
    <citation type="journal article" date="2019" name="Int. J. Syst. Evol. Microbiol.">
        <title>The Global Catalogue of Microorganisms (GCM) 10K type strain sequencing project: providing services to taxonomists for standard genome sequencing and annotation.</title>
        <authorList>
            <consortium name="The Broad Institute Genomics Platform"/>
            <consortium name="The Broad Institute Genome Sequencing Center for Infectious Disease"/>
            <person name="Wu L."/>
            <person name="Ma J."/>
        </authorList>
    </citation>
    <scope>NUCLEOTIDE SEQUENCE [LARGE SCALE GENOMIC DNA]</scope>
    <source>
        <strain evidence="3">CGMCC 4.5798</strain>
    </source>
</reference>
<protein>
    <recommendedName>
        <fullName evidence="4">DUF1579 domain-containing protein</fullName>
    </recommendedName>
</protein>
<feature type="signal peptide" evidence="1">
    <location>
        <begin position="1"/>
        <end position="18"/>
    </location>
</feature>
<keyword evidence="3" id="KW-1185">Reference proteome</keyword>
<comment type="caution">
    <text evidence="2">The sequence shown here is derived from an EMBL/GenBank/DDBJ whole genome shotgun (WGS) entry which is preliminary data.</text>
</comment>
<evidence type="ECO:0008006" key="4">
    <source>
        <dbReference type="Google" id="ProtNLM"/>
    </source>
</evidence>
<dbReference type="Proteomes" id="UP001596086">
    <property type="component" value="Unassembled WGS sequence"/>
</dbReference>
<evidence type="ECO:0000313" key="2">
    <source>
        <dbReference type="EMBL" id="MFC5549496.1"/>
    </source>
</evidence>
<evidence type="ECO:0000313" key="3">
    <source>
        <dbReference type="Proteomes" id="UP001596086"/>
    </source>
</evidence>